<organism evidence="2 3">
    <name type="scientific">Aspergillus ochraceoroseus IBT 24754</name>
    <dbReference type="NCBI Taxonomy" id="1392256"/>
    <lineage>
        <taxon>Eukaryota</taxon>
        <taxon>Fungi</taxon>
        <taxon>Dikarya</taxon>
        <taxon>Ascomycota</taxon>
        <taxon>Pezizomycotina</taxon>
        <taxon>Eurotiomycetes</taxon>
        <taxon>Eurotiomycetidae</taxon>
        <taxon>Eurotiales</taxon>
        <taxon>Aspergillaceae</taxon>
        <taxon>Aspergillus</taxon>
        <taxon>Aspergillus subgen. Nidulantes</taxon>
    </lineage>
</organism>
<dbReference type="EMBL" id="MSFN02000004">
    <property type="protein sequence ID" value="PTU20925.1"/>
    <property type="molecule type" value="Genomic_DNA"/>
</dbReference>
<accession>A0A2T5LXA7</accession>
<gene>
    <name evidence="2" type="ORF">P175DRAFT_0557612</name>
</gene>
<name>A0A2T5LXA7_9EURO</name>
<dbReference type="AlphaFoldDB" id="A0A2T5LXA7"/>
<proteinExistence type="predicted"/>
<dbReference type="Proteomes" id="UP000244073">
    <property type="component" value="Unassembled WGS sequence"/>
</dbReference>
<feature type="compositionally biased region" description="Low complexity" evidence="1">
    <location>
        <begin position="145"/>
        <end position="154"/>
    </location>
</feature>
<feature type="region of interest" description="Disordered" evidence="1">
    <location>
        <begin position="21"/>
        <end position="53"/>
    </location>
</feature>
<dbReference type="OrthoDB" id="5413281at2759"/>
<comment type="caution">
    <text evidence="2">The sequence shown here is derived from an EMBL/GenBank/DDBJ whole genome shotgun (WGS) entry which is preliminary data.</text>
</comment>
<evidence type="ECO:0000313" key="3">
    <source>
        <dbReference type="Proteomes" id="UP000244073"/>
    </source>
</evidence>
<sequence length="318" mass="34174">MDPSPTTSPLEFVNSLIAQLAQYTSTSPPPEPTPELPRQNTPSQHPASAFPSSQLPRLKPLMITLHCLFPNEFLLALDILDRGLVSICAVDGGPSGPVYPGEQNEEEKEEEEEDVDIFFVSSASTGPGPPTSSSQVHSAFHRDGQQQQQQQQQQDAKKWRGKGYEVRLHAWNCTCALFTIAAFRDLGPQVDDDQLAAQEEEEGKEKEQSGAEIQGSVTTASSITGICSSDDENNNNNNNNSNCDDDENNKIYSFGGTLTAHATNPASTPPVCKHILACLLVALCPGLGPTNSTRAYRGGRFVSVSTEELGALCAGWGG</sequence>
<feature type="compositionally biased region" description="Polar residues" evidence="1">
    <location>
        <begin position="38"/>
        <end position="53"/>
    </location>
</feature>
<evidence type="ECO:0008006" key="4">
    <source>
        <dbReference type="Google" id="ProtNLM"/>
    </source>
</evidence>
<feature type="region of interest" description="Disordered" evidence="1">
    <location>
        <begin position="93"/>
        <end position="158"/>
    </location>
</feature>
<feature type="region of interest" description="Disordered" evidence="1">
    <location>
        <begin position="196"/>
        <end position="215"/>
    </location>
</feature>
<feature type="region of interest" description="Disordered" evidence="1">
    <location>
        <begin position="224"/>
        <end position="246"/>
    </location>
</feature>
<feature type="compositionally biased region" description="Acidic residues" evidence="1">
    <location>
        <begin position="103"/>
        <end position="116"/>
    </location>
</feature>
<protein>
    <recommendedName>
        <fullName evidence="4">SWIM-type domain-containing protein</fullName>
    </recommendedName>
</protein>
<feature type="compositionally biased region" description="Low complexity" evidence="1">
    <location>
        <begin position="121"/>
        <end position="134"/>
    </location>
</feature>
<reference evidence="2 3" key="1">
    <citation type="journal article" date="2018" name="Proc. Natl. Acad. Sci. U.S.A.">
        <title>Linking secondary metabolites to gene clusters through genome sequencing of six diverse Aspergillus species.</title>
        <authorList>
            <person name="Kaerboelling I."/>
            <person name="Vesth T.C."/>
            <person name="Frisvad J.C."/>
            <person name="Nybo J.L."/>
            <person name="Theobald S."/>
            <person name="Kuo A."/>
            <person name="Bowyer P."/>
            <person name="Matsuda Y."/>
            <person name="Mondo S."/>
            <person name="Lyhne E.K."/>
            <person name="Kogle M.E."/>
            <person name="Clum A."/>
            <person name="Lipzen A."/>
            <person name="Salamov A."/>
            <person name="Ngan C.Y."/>
            <person name="Daum C."/>
            <person name="Chiniquy J."/>
            <person name="Barry K."/>
            <person name="LaButti K."/>
            <person name="Haridas S."/>
            <person name="Simmons B.A."/>
            <person name="Magnuson J.K."/>
            <person name="Mortensen U.H."/>
            <person name="Larsen T.O."/>
            <person name="Grigoriev I.V."/>
            <person name="Baker S.E."/>
            <person name="Andersen M.R."/>
        </authorList>
    </citation>
    <scope>NUCLEOTIDE SEQUENCE [LARGE SCALE GENOMIC DNA]</scope>
    <source>
        <strain evidence="2 3">IBT 24754</strain>
    </source>
</reference>
<dbReference type="VEuPathDB" id="FungiDB:P175DRAFT_0557612"/>
<evidence type="ECO:0000313" key="2">
    <source>
        <dbReference type="EMBL" id="PTU20925.1"/>
    </source>
</evidence>
<dbReference type="RefSeq" id="XP_040752317.1">
    <property type="nucleotide sequence ID" value="XM_040900785.1"/>
</dbReference>
<evidence type="ECO:0000256" key="1">
    <source>
        <dbReference type="SAM" id="MobiDB-lite"/>
    </source>
</evidence>
<dbReference type="GeneID" id="63817669"/>